<dbReference type="AlphaFoldDB" id="A0A1F7UMG7"/>
<protein>
    <recommendedName>
        <fullName evidence="3">30S ribosomal protein S21</fullName>
    </recommendedName>
</protein>
<accession>A0A1F7UMG7</accession>
<organism evidence="1 2">
    <name type="scientific">Candidatus Uhrbacteria bacterium RIFCSPHIGHO2_12_FULL_60_25</name>
    <dbReference type="NCBI Taxonomy" id="1802399"/>
    <lineage>
        <taxon>Bacteria</taxon>
        <taxon>Candidatus Uhriibacteriota</taxon>
    </lineage>
</organism>
<reference evidence="1 2" key="1">
    <citation type="journal article" date="2016" name="Nat. Commun.">
        <title>Thousands of microbial genomes shed light on interconnected biogeochemical processes in an aquifer system.</title>
        <authorList>
            <person name="Anantharaman K."/>
            <person name="Brown C.T."/>
            <person name="Hug L.A."/>
            <person name="Sharon I."/>
            <person name="Castelle C.J."/>
            <person name="Probst A.J."/>
            <person name="Thomas B.C."/>
            <person name="Singh A."/>
            <person name="Wilkins M.J."/>
            <person name="Karaoz U."/>
            <person name="Brodie E.L."/>
            <person name="Williams K.H."/>
            <person name="Hubbard S.S."/>
            <person name="Banfield J.F."/>
        </authorList>
    </citation>
    <scope>NUCLEOTIDE SEQUENCE [LARGE SCALE GENOMIC DNA]</scope>
</reference>
<gene>
    <name evidence="1" type="ORF">A3E39_01750</name>
</gene>
<dbReference type="Proteomes" id="UP000176603">
    <property type="component" value="Unassembled WGS sequence"/>
</dbReference>
<sequence length="80" mass="9899">MAEVKRKKGETFDALLRRFQRRYQQSGRGIQTKRIRFHKSDPSKTKRHRSALFRVAKREEYEYLRKTGQLKEEPKRTRRY</sequence>
<comment type="caution">
    <text evidence="1">The sequence shown here is derived from an EMBL/GenBank/DDBJ whole genome shotgun (WGS) entry which is preliminary data.</text>
</comment>
<name>A0A1F7UMG7_9BACT</name>
<dbReference type="STRING" id="1802399.A3E39_01750"/>
<evidence type="ECO:0000313" key="2">
    <source>
        <dbReference type="Proteomes" id="UP000176603"/>
    </source>
</evidence>
<evidence type="ECO:0008006" key="3">
    <source>
        <dbReference type="Google" id="ProtNLM"/>
    </source>
</evidence>
<proteinExistence type="predicted"/>
<dbReference type="EMBL" id="MGEH01000021">
    <property type="protein sequence ID" value="OGL78908.1"/>
    <property type="molecule type" value="Genomic_DNA"/>
</dbReference>
<evidence type="ECO:0000313" key="1">
    <source>
        <dbReference type="EMBL" id="OGL78908.1"/>
    </source>
</evidence>